<comment type="cofactor">
    <cofactor evidence="11">
        <name>[2Fe-2S] cluster</name>
        <dbReference type="ChEBI" id="CHEBI:190135"/>
    </cofactor>
    <text evidence="11">Binds 1 [2Fe-2S] cluster per subunit.</text>
</comment>
<feature type="binding site" evidence="11 12">
    <location>
        <begin position="84"/>
        <end position="85"/>
    </location>
    <ligand>
        <name>FAD</name>
        <dbReference type="ChEBI" id="CHEBI:57692"/>
    </ligand>
</feature>
<protein>
    <recommendedName>
        <fullName evidence="11">Dihydroorotate dehydrogenase B (NAD(+)), electron transfer subunit</fullName>
    </recommendedName>
    <alternativeName>
        <fullName evidence="11">Dihydroorotate oxidase B, electron transfer subunit</fullName>
    </alternativeName>
</protein>
<evidence type="ECO:0000256" key="8">
    <source>
        <dbReference type="ARBA" id="ARBA00022982"/>
    </source>
</evidence>
<dbReference type="EMBL" id="NGKA01000001">
    <property type="protein sequence ID" value="RSU15659.1"/>
    <property type="molecule type" value="Genomic_DNA"/>
</dbReference>
<evidence type="ECO:0000256" key="13">
    <source>
        <dbReference type="PIRSR" id="PIRSR006816-2"/>
    </source>
</evidence>
<evidence type="ECO:0000256" key="10">
    <source>
        <dbReference type="ARBA" id="ARBA00023014"/>
    </source>
</evidence>
<gene>
    <name evidence="11" type="primary">pyrK</name>
    <name evidence="15" type="ORF">CBF29_00870</name>
</gene>
<sequence>MVFKKGASVLKQEDMLIVQQKMIAPKIFELVLQGELVNEMSTPGQFIHCKPSRTDLLLRRPISLSSIDRENKRCTIIYRVEGDGTKNMSEMVSGETMDVLGPLGSGFPVEEITSNEVVVIVGGGIGIPPLYEVARQAHERGAKVISFLGYASKKVVYYVDEFKKLGDVIVSTDDGSFGEKGHVGMSLDKHLPQIKADAVYACGAKGMLAKVDDVFHDHPRAYISMEERMACGVGACYACVCHVKDEKDQSLSMKKVCDEGPVFKTGEVVL</sequence>
<feature type="binding site" evidence="11 13">
    <location>
        <position position="257"/>
    </location>
    <ligand>
        <name>[2Fe-2S] cluster</name>
        <dbReference type="ChEBI" id="CHEBI:190135"/>
    </ligand>
</feature>
<dbReference type="InterPro" id="IPR050353">
    <property type="entry name" value="PyrK_electron_transfer"/>
</dbReference>
<evidence type="ECO:0000256" key="4">
    <source>
        <dbReference type="ARBA" id="ARBA00022714"/>
    </source>
</evidence>
<keyword evidence="5 11" id="KW-0479">Metal-binding</keyword>
<reference evidence="15 16" key="1">
    <citation type="submission" date="2017-05" db="EMBL/GenBank/DDBJ databases">
        <title>Vagococcus spp. assemblies.</title>
        <authorList>
            <person name="Gulvik C.A."/>
        </authorList>
    </citation>
    <scope>NUCLEOTIDE SEQUENCE [LARGE SCALE GENOMIC DNA]</scope>
    <source>
        <strain evidence="15 16">CCUG 51432</strain>
    </source>
</reference>
<keyword evidence="3 11" id="KW-0285">Flavoprotein</keyword>
<dbReference type="InterPro" id="IPR019480">
    <property type="entry name" value="Dihydroorotate_DH_Fe-S-bd"/>
</dbReference>
<feature type="binding site" evidence="11 12">
    <location>
        <begin position="60"/>
        <end position="63"/>
    </location>
    <ligand>
        <name>FAD</name>
        <dbReference type="ChEBI" id="CHEBI:57692"/>
    </ligand>
</feature>
<dbReference type="GO" id="GO:0009055">
    <property type="term" value="F:electron transfer activity"/>
    <property type="evidence" value="ECO:0007669"/>
    <property type="project" value="UniProtKB-UniRule"/>
</dbReference>
<dbReference type="SUPFAM" id="SSF52343">
    <property type="entry name" value="Ferredoxin reductase-like, C-terminal NADP-linked domain"/>
    <property type="match status" value="1"/>
</dbReference>
<organism evidence="15 16">
    <name type="scientific">Vagococcus elongatus</name>
    <dbReference type="NCBI Taxonomy" id="180344"/>
    <lineage>
        <taxon>Bacteria</taxon>
        <taxon>Bacillati</taxon>
        <taxon>Bacillota</taxon>
        <taxon>Bacilli</taxon>
        <taxon>Lactobacillales</taxon>
        <taxon>Enterococcaceae</taxon>
        <taxon>Vagococcus</taxon>
    </lineage>
</organism>
<evidence type="ECO:0000256" key="11">
    <source>
        <dbReference type="HAMAP-Rule" id="MF_01211"/>
    </source>
</evidence>
<dbReference type="OrthoDB" id="9778346at2"/>
<evidence type="ECO:0000259" key="14">
    <source>
        <dbReference type="PROSITE" id="PS51384"/>
    </source>
</evidence>
<dbReference type="InterPro" id="IPR039261">
    <property type="entry name" value="FNR_nucleotide-bd"/>
</dbReference>
<dbReference type="Gene3D" id="2.10.240.10">
    <property type="entry name" value="Dihydroorotate dehydrogenase, electron transfer subunit"/>
    <property type="match status" value="1"/>
</dbReference>
<evidence type="ECO:0000256" key="6">
    <source>
        <dbReference type="ARBA" id="ARBA00022827"/>
    </source>
</evidence>
<dbReference type="AlphaFoldDB" id="A0A430B5S8"/>
<feature type="binding site" evidence="11 13">
    <location>
        <position position="239"/>
    </location>
    <ligand>
        <name>[2Fe-2S] cluster</name>
        <dbReference type="ChEBI" id="CHEBI:190135"/>
    </ligand>
</feature>
<dbReference type="GO" id="GO:0044205">
    <property type="term" value="P:'de novo' UMP biosynthetic process"/>
    <property type="evidence" value="ECO:0007669"/>
    <property type="project" value="UniProtKB-UniRule"/>
</dbReference>
<dbReference type="Pfam" id="PF00175">
    <property type="entry name" value="NAD_binding_1"/>
    <property type="match status" value="1"/>
</dbReference>
<dbReference type="SUPFAM" id="SSF63380">
    <property type="entry name" value="Riboflavin synthase domain-like"/>
    <property type="match status" value="1"/>
</dbReference>
<comment type="similarity">
    <text evidence="1 11">Belongs to the PyrK family.</text>
</comment>
<proteinExistence type="inferred from homology"/>
<keyword evidence="6 11" id="KW-0274">FAD</keyword>
<dbReference type="NCBIfam" id="NF000799">
    <property type="entry name" value="PRK00054.1-4"/>
    <property type="match status" value="1"/>
</dbReference>
<keyword evidence="7 11" id="KW-0665">Pyrimidine biosynthesis</keyword>
<evidence type="ECO:0000256" key="3">
    <source>
        <dbReference type="ARBA" id="ARBA00022630"/>
    </source>
</evidence>
<keyword evidence="2 11" id="KW-0813">Transport</keyword>
<dbReference type="GO" id="GO:0016491">
    <property type="term" value="F:oxidoreductase activity"/>
    <property type="evidence" value="ECO:0007669"/>
    <property type="project" value="InterPro"/>
</dbReference>
<dbReference type="InterPro" id="IPR023455">
    <property type="entry name" value="Dihydroorotate_DHASE_ETsu"/>
</dbReference>
<dbReference type="CDD" id="cd06218">
    <property type="entry name" value="DHOD_e_trans"/>
    <property type="match status" value="1"/>
</dbReference>
<feature type="binding site" evidence="11 13">
    <location>
        <position position="236"/>
    </location>
    <ligand>
        <name>[2Fe-2S] cluster</name>
        <dbReference type="ChEBI" id="CHEBI:190135"/>
    </ligand>
</feature>
<dbReference type="Gene3D" id="3.40.50.80">
    <property type="entry name" value="Nucleotide-binding domain of ferredoxin-NADP reductase (FNR) module"/>
    <property type="match status" value="1"/>
</dbReference>
<comment type="function">
    <text evidence="11">Responsible for channeling the electrons from the oxidation of dihydroorotate from the FMN redox center in the PyrD type B subunit to the ultimate electron acceptor NAD(+).</text>
</comment>
<dbReference type="Gene3D" id="2.40.30.10">
    <property type="entry name" value="Translation factors"/>
    <property type="match status" value="1"/>
</dbReference>
<name>A0A430B5S8_9ENTE</name>
<dbReference type="InterPro" id="IPR017927">
    <property type="entry name" value="FAD-bd_FR_type"/>
</dbReference>
<comment type="cofactor">
    <cofactor evidence="11 12">
        <name>FAD</name>
        <dbReference type="ChEBI" id="CHEBI:57692"/>
    </cofactor>
    <text evidence="11 12">Binds 1 FAD per subunit.</text>
</comment>
<accession>A0A430B5S8</accession>
<comment type="cofactor">
    <cofactor evidence="13">
        <name>[2Fe-2S] cluster</name>
        <dbReference type="ChEBI" id="CHEBI:190135"/>
    </cofactor>
    <text evidence="13">Binds 1 [2Fe-2S] cluster per subunit.</text>
</comment>
<dbReference type="NCBIfam" id="NF000797">
    <property type="entry name" value="PRK00054.1-2"/>
    <property type="match status" value="1"/>
</dbReference>
<comment type="caution">
    <text evidence="15">The sequence shown here is derived from an EMBL/GenBank/DDBJ whole genome shotgun (WGS) entry which is preliminary data.</text>
</comment>
<feature type="binding site" evidence="11 12">
    <location>
        <begin position="77"/>
        <end position="79"/>
    </location>
    <ligand>
        <name>FAD</name>
        <dbReference type="ChEBI" id="CHEBI:57692"/>
    </ligand>
</feature>
<dbReference type="PANTHER" id="PTHR43513:SF3">
    <property type="entry name" value="DIHYDROOROTATE DEHYDROGENASE B (NAD(+)), ELECTRON TRANSFER SUBUNIT-RELATED"/>
    <property type="match status" value="1"/>
</dbReference>
<dbReference type="GO" id="GO:0051537">
    <property type="term" value="F:2 iron, 2 sulfur cluster binding"/>
    <property type="evidence" value="ECO:0007669"/>
    <property type="project" value="UniProtKB-KW"/>
</dbReference>
<evidence type="ECO:0000256" key="9">
    <source>
        <dbReference type="ARBA" id="ARBA00023004"/>
    </source>
</evidence>
<dbReference type="Pfam" id="PF10418">
    <property type="entry name" value="DHODB_Fe-S_bind"/>
    <property type="match status" value="1"/>
</dbReference>
<comment type="subunit">
    <text evidence="11">Heterotetramer of 2 PyrK and 2 PyrD type B subunits.</text>
</comment>
<dbReference type="PANTHER" id="PTHR43513">
    <property type="entry name" value="DIHYDROOROTATE DEHYDROGENASE B (NAD(+)), ELECTRON TRANSFER SUBUNIT"/>
    <property type="match status" value="1"/>
</dbReference>
<dbReference type="InterPro" id="IPR037117">
    <property type="entry name" value="Dihydroorotate_DH_ele_sf"/>
</dbReference>
<keyword evidence="4 11" id="KW-0001">2Fe-2S</keyword>
<dbReference type="InterPro" id="IPR001433">
    <property type="entry name" value="OxRdtase_FAD/NAD-bd"/>
</dbReference>
<evidence type="ECO:0000256" key="2">
    <source>
        <dbReference type="ARBA" id="ARBA00022448"/>
    </source>
</evidence>
<dbReference type="UniPathway" id="UPA00070">
    <property type="reaction ID" value="UER00945"/>
</dbReference>
<dbReference type="Proteomes" id="UP000287605">
    <property type="component" value="Unassembled WGS sequence"/>
</dbReference>
<keyword evidence="16" id="KW-1185">Reference proteome</keyword>
<evidence type="ECO:0000256" key="1">
    <source>
        <dbReference type="ARBA" id="ARBA00006422"/>
    </source>
</evidence>
<comment type="pathway">
    <text evidence="11">Pyrimidine metabolism; UMP biosynthesis via de novo pathway; orotate from (S)-dihydroorotate (NAD(+) route): step 1/1.</text>
</comment>
<evidence type="ECO:0000313" key="16">
    <source>
        <dbReference type="Proteomes" id="UP000287605"/>
    </source>
</evidence>
<evidence type="ECO:0000313" key="15">
    <source>
        <dbReference type="EMBL" id="RSU15659.1"/>
    </source>
</evidence>
<keyword evidence="8 11" id="KW-0249">Electron transport</keyword>
<feature type="binding site" evidence="11 13">
    <location>
        <position position="231"/>
    </location>
    <ligand>
        <name>[2Fe-2S] cluster</name>
        <dbReference type="ChEBI" id="CHEBI:190135"/>
    </ligand>
</feature>
<dbReference type="PIRSF" id="PIRSF006816">
    <property type="entry name" value="Cyc3_hyd_g"/>
    <property type="match status" value="1"/>
</dbReference>
<dbReference type="PROSITE" id="PS51384">
    <property type="entry name" value="FAD_FR"/>
    <property type="match status" value="1"/>
</dbReference>
<evidence type="ECO:0000256" key="7">
    <source>
        <dbReference type="ARBA" id="ARBA00022975"/>
    </source>
</evidence>
<dbReference type="GO" id="GO:0046872">
    <property type="term" value="F:metal ion binding"/>
    <property type="evidence" value="ECO:0007669"/>
    <property type="project" value="UniProtKB-KW"/>
</dbReference>
<keyword evidence="9 11" id="KW-0408">Iron</keyword>
<evidence type="ECO:0000256" key="5">
    <source>
        <dbReference type="ARBA" id="ARBA00022723"/>
    </source>
</evidence>
<dbReference type="InterPro" id="IPR012165">
    <property type="entry name" value="Cyt_c3_hydrogenase_gsu"/>
</dbReference>
<dbReference type="HAMAP" id="MF_01211">
    <property type="entry name" value="DHODB_Fe_S_bind"/>
    <property type="match status" value="1"/>
</dbReference>
<dbReference type="InterPro" id="IPR017938">
    <property type="entry name" value="Riboflavin_synthase-like_b-brl"/>
</dbReference>
<dbReference type="GO" id="GO:0050660">
    <property type="term" value="F:flavin adenine dinucleotide binding"/>
    <property type="evidence" value="ECO:0007669"/>
    <property type="project" value="InterPro"/>
</dbReference>
<evidence type="ECO:0000256" key="12">
    <source>
        <dbReference type="PIRSR" id="PIRSR006816-1"/>
    </source>
</evidence>
<keyword evidence="10 11" id="KW-0411">Iron-sulfur</keyword>
<feature type="domain" description="FAD-binding FR-type" evidence="14">
    <location>
        <begin position="10"/>
        <end position="109"/>
    </location>
</feature>